<feature type="transmembrane region" description="Helical" evidence="1">
    <location>
        <begin position="35"/>
        <end position="52"/>
    </location>
</feature>
<dbReference type="Proteomes" id="UP000327000">
    <property type="component" value="Unassembled WGS sequence"/>
</dbReference>
<reference evidence="2 3" key="1">
    <citation type="journal article" date="2019" name="Microb. Cell Fact.">
        <title>Exploring novel herbicidin analogues by transcriptional regulator overexpression and MS/MS molecular networking.</title>
        <authorList>
            <person name="Shi Y."/>
            <person name="Gu R."/>
            <person name="Li Y."/>
            <person name="Wang X."/>
            <person name="Ren W."/>
            <person name="Li X."/>
            <person name="Wang L."/>
            <person name="Xie Y."/>
            <person name="Hong B."/>
        </authorList>
    </citation>
    <scope>NUCLEOTIDE SEQUENCE [LARGE SCALE GENOMIC DNA]</scope>
    <source>
        <strain evidence="2 3">US-43</strain>
    </source>
</reference>
<dbReference type="OrthoDB" id="1689651at2"/>
<feature type="transmembrane region" description="Helical" evidence="1">
    <location>
        <begin position="266"/>
        <end position="286"/>
    </location>
</feature>
<dbReference type="AlphaFoldDB" id="A0A5N5W0E3"/>
<keyword evidence="3" id="KW-1185">Reference proteome</keyword>
<feature type="transmembrane region" description="Helical" evidence="1">
    <location>
        <begin position="306"/>
        <end position="325"/>
    </location>
</feature>
<dbReference type="RefSeq" id="WP_152265469.1">
    <property type="nucleotide sequence ID" value="NZ_JBFADJ010000034.1"/>
</dbReference>
<feature type="transmembrane region" description="Helical" evidence="1">
    <location>
        <begin position="58"/>
        <end position="75"/>
    </location>
</feature>
<accession>A0A5N5W0E3</accession>
<evidence type="ECO:0000256" key="1">
    <source>
        <dbReference type="SAM" id="Phobius"/>
    </source>
</evidence>
<comment type="caution">
    <text evidence="2">The sequence shown here is derived from an EMBL/GenBank/DDBJ whole genome shotgun (WGS) entry which is preliminary data.</text>
</comment>
<feature type="transmembrane region" description="Helical" evidence="1">
    <location>
        <begin position="180"/>
        <end position="201"/>
    </location>
</feature>
<dbReference type="InterPro" id="IPR009323">
    <property type="entry name" value="DUF979"/>
</dbReference>
<sequence length="326" mass="34177">MIKAEWFFWLVGGLFLLMAAQMLTDRTNPKRRGSAAFWGLLGLGFGYATWVADGSAPPEPLGAAVLVMICLAGFGRTGRGVRSAEAAEEEAVRRRKSADRFGGRLFIPALTIPAVALVCAVGLKKARWNGQPLLQKGSETILGLGIGAVVALVVGMVLVRERRPAEPVAAGRSMLESMGSALLLPQLLATLGAIFSVAGVGEQVRRITTAVLPEGSVLLAVVVYCAGMFLFTVVMGNGFAAFPVMTAAVGWPVLVEQAHGNAPAVLAVGMLAGFCGTLVTPMAANYNLVPAALLELTDQYGPIKAQLPTAFILLGCNMTIMYLFAV</sequence>
<name>A0A5N5W0E3_STRMB</name>
<evidence type="ECO:0000313" key="3">
    <source>
        <dbReference type="Proteomes" id="UP000327000"/>
    </source>
</evidence>
<proteinExistence type="predicted"/>
<keyword evidence="1" id="KW-0812">Transmembrane</keyword>
<feature type="transmembrane region" description="Helical" evidence="1">
    <location>
        <begin position="141"/>
        <end position="159"/>
    </location>
</feature>
<feature type="transmembrane region" description="Helical" evidence="1">
    <location>
        <begin position="101"/>
        <end position="121"/>
    </location>
</feature>
<keyword evidence="1" id="KW-0472">Membrane</keyword>
<organism evidence="2 3">
    <name type="scientific">Streptomyces mobaraensis</name>
    <name type="common">Streptoverticillium mobaraense</name>
    <dbReference type="NCBI Taxonomy" id="35621"/>
    <lineage>
        <taxon>Bacteria</taxon>
        <taxon>Bacillati</taxon>
        <taxon>Actinomycetota</taxon>
        <taxon>Actinomycetes</taxon>
        <taxon>Kitasatosporales</taxon>
        <taxon>Streptomycetaceae</taxon>
        <taxon>Streptomyces</taxon>
    </lineage>
</organism>
<feature type="transmembrane region" description="Helical" evidence="1">
    <location>
        <begin position="6"/>
        <end position="23"/>
    </location>
</feature>
<dbReference type="Pfam" id="PF06166">
    <property type="entry name" value="DUF979"/>
    <property type="match status" value="1"/>
</dbReference>
<evidence type="ECO:0000313" key="2">
    <source>
        <dbReference type="EMBL" id="KAB7835010.1"/>
    </source>
</evidence>
<protein>
    <submittedName>
        <fullName evidence="2">DUF979 domain-containing protein</fullName>
    </submittedName>
</protein>
<keyword evidence="1" id="KW-1133">Transmembrane helix</keyword>
<gene>
    <name evidence="2" type="ORF">FRZ00_28210</name>
</gene>
<dbReference type="EMBL" id="VOKX01000110">
    <property type="protein sequence ID" value="KAB7835010.1"/>
    <property type="molecule type" value="Genomic_DNA"/>
</dbReference>
<feature type="transmembrane region" description="Helical" evidence="1">
    <location>
        <begin position="221"/>
        <end position="254"/>
    </location>
</feature>